<evidence type="ECO:0000313" key="2">
    <source>
        <dbReference type="Proteomes" id="UP000220959"/>
    </source>
</evidence>
<reference evidence="1 2" key="1">
    <citation type="journal article" date="2017" name="Front. Microbiol.">
        <title>New Insights into the Diversity of the Genus Faecalibacterium.</title>
        <authorList>
            <person name="Benevides L."/>
            <person name="Burman S."/>
            <person name="Martin R."/>
            <person name="Robert V."/>
            <person name="Thomas M."/>
            <person name="Miquel S."/>
            <person name="Chain F."/>
            <person name="Sokol H."/>
            <person name="Bermudez-Humaran L.G."/>
            <person name="Morrison M."/>
            <person name="Langella P."/>
            <person name="Azevedo V.A."/>
            <person name="Chatel J.M."/>
            <person name="Soares S."/>
        </authorList>
    </citation>
    <scope>NUCLEOTIDE SEQUENCE [LARGE SCALE GENOMIC DNA]</scope>
    <source>
        <strain evidence="2">CNCM I-4541</strain>
    </source>
</reference>
<accession>A0ACC9D2G4</accession>
<organism evidence="1 2">
    <name type="scientific">Faecalibacterium langellae</name>
    <dbReference type="NCBI Taxonomy" id="3435293"/>
    <lineage>
        <taxon>Bacteria</taxon>
        <taxon>Bacillati</taxon>
        <taxon>Bacillota</taxon>
        <taxon>Clostridia</taxon>
        <taxon>Eubacteriales</taxon>
        <taxon>Oscillospiraceae</taxon>
        <taxon>Faecalibacterium</taxon>
    </lineage>
</organism>
<gene>
    <name evidence="1" type="ORF">CGS49_02150</name>
</gene>
<sequence length="69" mass="7373">MVAKENQKSAAVPAGHESPSGAFKPQTGLRSKCCVFSAARSRRFRRAGPTNQGLLALDNPKEEVGTEKC</sequence>
<evidence type="ECO:0000313" key="1">
    <source>
        <dbReference type="EMBL" id="PDX62216.1"/>
    </source>
</evidence>
<keyword evidence="2" id="KW-1185">Reference proteome</keyword>
<proteinExistence type="predicted"/>
<dbReference type="EMBL" id="NMTR01000004">
    <property type="protein sequence ID" value="PDX62216.1"/>
    <property type="molecule type" value="Genomic_DNA"/>
</dbReference>
<protein>
    <submittedName>
        <fullName evidence="1">Uncharacterized protein</fullName>
    </submittedName>
</protein>
<dbReference type="Proteomes" id="UP000220959">
    <property type="component" value="Unassembled WGS sequence"/>
</dbReference>
<name>A0ACC9D2G4_9FIRM</name>
<comment type="caution">
    <text evidence="1">The sequence shown here is derived from an EMBL/GenBank/DDBJ whole genome shotgun (WGS) entry which is preliminary data.</text>
</comment>